<organism evidence="2 3">
    <name type="scientific">Streptomyces filamentosus</name>
    <name type="common">Streptomyces roseosporus</name>
    <dbReference type="NCBI Taxonomy" id="67294"/>
    <lineage>
        <taxon>Bacteria</taxon>
        <taxon>Bacillati</taxon>
        <taxon>Actinomycetota</taxon>
        <taxon>Actinomycetes</taxon>
        <taxon>Kitasatosporales</taxon>
        <taxon>Streptomycetaceae</taxon>
        <taxon>Streptomyces</taxon>
    </lineage>
</organism>
<dbReference type="Proteomes" id="UP001056079">
    <property type="component" value="Chromosome"/>
</dbReference>
<name>A0ABY4UZL2_STRFL</name>
<accession>A0ABY4UZL2</accession>
<protein>
    <recommendedName>
        <fullName evidence="4">LysR substrate-binding domain-containing protein</fullName>
    </recommendedName>
</protein>
<evidence type="ECO:0000313" key="2">
    <source>
        <dbReference type="EMBL" id="USC49777.1"/>
    </source>
</evidence>
<evidence type="ECO:0000313" key="3">
    <source>
        <dbReference type="Proteomes" id="UP001056079"/>
    </source>
</evidence>
<feature type="compositionally biased region" description="Gly residues" evidence="1">
    <location>
        <begin position="11"/>
        <end position="25"/>
    </location>
</feature>
<feature type="region of interest" description="Disordered" evidence="1">
    <location>
        <begin position="1"/>
        <end position="26"/>
    </location>
</feature>
<gene>
    <name evidence="2" type="ORF">K7395_25150</name>
</gene>
<reference evidence="2" key="1">
    <citation type="submission" date="2021-08" db="EMBL/GenBank/DDBJ databases">
        <title>DNA methylation of m4C regulates biosynthesis of daptomycin in Streptomyces roseosporus L30.</title>
        <authorList>
            <person name="Fang J.-L."/>
        </authorList>
    </citation>
    <scope>NUCLEOTIDE SEQUENCE</scope>
    <source>
        <strain evidence="2">L30</strain>
    </source>
</reference>
<dbReference type="RefSeq" id="WP_010070703.1">
    <property type="nucleotide sequence ID" value="NZ_CP098609.1"/>
</dbReference>
<dbReference type="EMBL" id="CP098609">
    <property type="protein sequence ID" value="USC49777.1"/>
    <property type="molecule type" value="Genomic_DNA"/>
</dbReference>
<sequence>MPSGSSAGSGTAAGGSATGGGGLGIGFIPATSRQVGRHAPVAWVRMDAPDCHRVLTLVWNRGAYFSEAALRLKEFITSRPFMTHHLPEPRRDRGRDTP</sequence>
<evidence type="ECO:0008006" key="4">
    <source>
        <dbReference type="Google" id="ProtNLM"/>
    </source>
</evidence>
<proteinExistence type="predicted"/>
<feature type="compositionally biased region" description="Low complexity" evidence="1">
    <location>
        <begin position="1"/>
        <end position="10"/>
    </location>
</feature>
<keyword evidence="3" id="KW-1185">Reference proteome</keyword>
<evidence type="ECO:0000256" key="1">
    <source>
        <dbReference type="SAM" id="MobiDB-lite"/>
    </source>
</evidence>